<dbReference type="EMBL" id="JBHMCG010000146">
    <property type="protein sequence ID" value="MFB9577412.1"/>
    <property type="molecule type" value="Genomic_DNA"/>
</dbReference>
<feature type="transmembrane region" description="Helical" evidence="1">
    <location>
        <begin position="6"/>
        <end position="23"/>
    </location>
</feature>
<reference evidence="2 3" key="1">
    <citation type="submission" date="2024-09" db="EMBL/GenBank/DDBJ databases">
        <authorList>
            <person name="Sun Q."/>
            <person name="Mori K."/>
        </authorList>
    </citation>
    <scope>NUCLEOTIDE SEQUENCE [LARGE SCALE GENOMIC DNA]</scope>
    <source>
        <strain evidence="2 3">JCM 3331</strain>
    </source>
</reference>
<dbReference type="Proteomes" id="UP001589710">
    <property type="component" value="Unassembled WGS sequence"/>
</dbReference>
<gene>
    <name evidence="2" type="ORF">ACFFTL_35360</name>
</gene>
<dbReference type="RefSeq" id="WP_345515867.1">
    <property type="nucleotide sequence ID" value="NZ_BAAAXD010000034.1"/>
</dbReference>
<accession>A0ABV5RHV4</accession>
<name>A0ABV5RHV4_9ACTN</name>
<keyword evidence="1" id="KW-0472">Membrane</keyword>
<feature type="transmembrane region" description="Helical" evidence="1">
    <location>
        <begin position="59"/>
        <end position="78"/>
    </location>
</feature>
<evidence type="ECO:0000313" key="3">
    <source>
        <dbReference type="Proteomes" id="UP001589710"/>
    </source>
</evidence>
<sequence length="90" mass="9960">MLFVVAAVGIAVFCFTLWCSVVVARMSGIPAWRRYLPLSLFLISNAASLLRAVDRPEVANTIAFPMTLAVISISLVEIRTHRTGVKRERV</sequence>
<organism evidence="2 3">
    <name type="scientific">Streptomyces yanii</name>
    <dbReference type="NCBI Taxonomy" id="78510"/>
    <lineage>
        <taxon>Bacteria</taxon>
        <taxon>Bacillati</taxon>
        <taxon>Actinomycetota</taxon>
        <taxon>Actinomycetes</taxon>
        <taxon>Kitasatosporales</taxon>
        <taxon>Streptomycetaceae</taxon>
        <taxon>Streptomyces</taxon>
    </lineage>
</organism>
<evidence type="ECO:0000256" key="1">
    <source>
        <dbReference type="SAM" id="Phobius"/>
    </source>
</evidence>
<protein>
    <submittedName>
        <fullName evidence="2">Uncharacterized protein</fullName>
    </submittedName>
</protein>
<proteinExistence type="predicted"/>
<keyword evidence="1" id="KW-0812">Transmembrane</keyword>
<keyword evidence="1" id="KW-1133">Transmembrane helix</keyword>
<keyword evidence="3" id="KW-1185">Reference proteome</keyword>
<evidence type="ECO:0000313" key="2">
    <source>
        <dbReference type="EMBL" id="MFB9577412.1"/>
    </source>
</evidence>
<comment type="caution">
    <text evidence="2">The sequence shown here is derived from an EMBL/GenBank/DDBJ whole genome shotgun (WGS) entry which is preliminary data.</text>
</comment>